<comment type="similarity">
    <text evidence="1 5">Belongs to the TUBGCP family.</text>
</comment>
<dbReference type="InterPro" id="IPR007259">
    <property type="entry name" value="GCP"/>
</dbReference>
<comment type="caution">
    <text evidence="8">The sequence shown here is derived from an EMBL/GenBank/DDBJ whole genome shotgun (WGS) entry which is preliminary data.</text>
</comment>
<gene>
    <name evidence="8" type="ORF">ED733_007317</name>
</gene>
<name>A0A5C6GKC4_METRR</name>
<dbReference type="Gene3D" id="1.20.120.1900">
    <property type="entry name" value="Gamma-tubulin complex, C-terminal domain"/>
    <property type="match status" value="1"/>
</dbReference>
<evidence type="ECO:0000256" key="3">
    <source>
        <dbReference type="ARBA" id="ARBA00022701"/>
    </source>
</evidence>
<dbReference type="Proteomes" id="UP000317257">
    <property type="component" value="Unassembled WGS sequence"/>
</dbReference>
<evidence type="ECO:0000256" key="4">
    <source>
        <dbReference type="ARBA" id="ARBA00023212"/>
    </source>
</evidence>
<evidence type="ECO:0000313" key="9">
    <source>
        <dbReference type="Proteomes" id="UP000317257"/>
    </source>
</evidence>
<dbReference type="EMBL" id="SBHS01000005">
    <property type="protein sequence ID" value="TWU76483.1"/>
    <property type="molecule type" value="Genomic_DNA"/>
</dbReference>
<dbReference type="GO" id="GO:0051225">
    <property type="term" value="P:spindle assembly"/>
    <property type="evidence" value="ECO:0007669"/>
    <property type="project" value="TreeGrafter"/>
</dbReference>
<dbReference type="GO" id="GO:0005874">
    <property type="term" value="C:microtubule"/>
    <property type="evidence" value="ECO:0007669"/>
    <property type="project" value="UniProtKB-KW"/>
</dbReference>
<evidence type="ECO:0000259" key="7">
    <source>
        <dbReference type="Pfam" id="PF17681"/>
    </source>
</evidence>
<dbReference type="FunFam" id="1.20.120.1900:FF:000013">
    <property type="entry name" value="Spindle pole body component"/>
    <property type="match status" value="1"/>
</dbReference>
<dbReference type="Pfam" id="PF04130">
    <property type="entry name" value="GCP_C_terminal"/>
    <property type="match status" value="1"/>
</dbReference>
<evidence type="ECO:0000256" key="1">
    <source>
        <dbReference type="ARBA" id="ARBA00010337"/>
    </source>
</evidence>
<dbReference type="AlphaFoldDB" id="A0A5C6GKC4"/>
<keyword evidence="4 5" id="KW-0206">Cytoskeleton</keyword>
<dbReference type="InterPro" id="IPR042241">
    <property type="entry name" value="GCP_C_sf"/>
</dbReference>
<feature type="domain" description="Gamma tubulin complex component C-terminal" evidence="6">
    <location>
        <begin position="587"/>
        <end position="951"/>
    </location>
</feature>
<dbReference type="PANTHER" id="PTHR19302:SF70">
    <property type="entry name" value="GAMMA-TUBULIN COMPLEX COMPONENT 6"/>
    <property type="match status" value="1"/>
</dbReference>
<keyword evidence="3 5" id="KW-0493">Microtubule</keyword>
<accession>A0A5C6GKC4</accession>
<evidence type="ECO:0000256" key="2">
    <source>
        <dbReference type="ARBA" id="ARBA00022490"/>
    </source>
</evidence>
<dbReference type="GO" id="GO:0007020">
    <property type="term" value="P:microtubule nucleation"/>
    <property type="evidence" value="ECO:0007669"/>
    <property type="project" value="InterPro"/>
</dbReference>
<dbReference type="InterPro" id="IPR040457">
    <property type="entry name" value="GCP_C"/>
</dbReference>
<dbReference type="GO" id="GO:0031122">
    <property type="term" value="P:cytoplasmic microtubule organization"/>
    <property type="evidence" value="ECO:0007669"/>
    <property type="project" value="TreeGrafter"/>
</dbReference>
<dbReference type="GO" id="GO:0043015">
    <property type="term" value="F:gamma-tubulin binding"/>
    <property type="evidence" value="ECO:0007669"/>
    <property type="project" value="InterPro"/>
</dbReference>
<protein>
    <recommendedName>
        <fullName evidence="5">Spindle pole body component</fullName>
    </recommendedName>
</protein>
<dbReference type="GO" id="GO:0000930">
    <property type="term" value="C:gamma-tubulin complex"/>
    <property type="evidence" value="ECO:0007669"/>
    <property type="project" value="TreeGrafter"/>
</dbReference>
<dbReference type="GO" id="GO:0000922">
    <property type="term" value="C:spindle pole"/>
    <property type="evidence" value="ECO:0007669"/>
    <property type="project" value="InterPro"/>
</dbReference>
<dbReference type="PANTHER" id="PTHR19302">
    <property type="entry name" value="GAMMA TUBULIN COMPLEX PROTEIN"/>
    <property type="match status" value="1"/>
</dbReference>
<dbReference type="GO" id="GO:0051321">
    <property type="term" value="P:meiotic cell cycle"/>
    <property type="evidence" value="ECO:0007669"/>
    <property type="project" value="TreeGrafter"/>
</dbReference>
<dbReference type="GO" id="GO:0005816">
    <property type="term" value="C:spindle pole body"/>
    <property type="evidence" value="ECO:0007669"/>
    <property type="project" value="UniProtKB-ARBA"/>
</dbReference>
<sequence length="956" mass="107391">MADEPSQADVFAIPEFWKTSKWLDQLASETSTSLFGRGLDALYDVKPSLLSLEPVTLDTNGFFKLPEGSDSQADDPEKLQGSEVAISTCRESSDFDTESDVWIDSLESQPKPAVFRTWETFNTGKLQPYVPVLLSEAGEGAYDALLSWPTDSLHLNNASTPIVETRPYLASVLALCLGRESVFFAKTVGHESLKCRLPELRVTGFSHHLLQGVEKQATWCGSTFLRLDAFSRSLYAPSSSRCAIALASAISQILQAVEHRVTVDVRLPNSMLQLQTTIKEASAILRPLDHLASRISGIMSDEEILSLVFEEASAVEFGERYIRDMLCEILRRVSAPWVESIEEWLGTRREVGMPFVKSNIGESKGFVTVDAEVFTDDFGREVEDIDFRLDISKVPRFLPFDVAESIFETGRNLRLIRSFHPDHVLARSDVITSHRPPAAGWLFDWGSVWDLENRIAQYQNNILHTIRESRSNQTPKAVQSSYGLYDPIPVFQLNCFGVEEAVMEKRLLASMDQLSQPFLASSSNDSLNRIVRAKFSSYDEDGGTDSDDTPHWSLMPILSFGGIAATQARIVNGESLRLLFEAHNIQAHLRLQRDFHLLGNGLFCSRLSHALFDPELETAERQAGVAMQGGVMGLRLGGRDTWPPASSELRLALMGVLAEAYDSHRVTKPSWPTNQGPDASLLPGDLSFAVRDLPGGEIDKCMNPDTLEALDFLRLSYTTPPELAPIITPVHLMHYDRIFRLLLRILRMLYVVNHLYQDTNSRRKAWDEDNASYRFVREAQHFVSSVASYFLDSGVAIPWQTFEGKLDSIRADLDKPEQSPDKPTYSTNFLREMHSLVLERIMYALFLRKRQLPVLTLLEEIFGIILQYAKRSRLQTLGRDGEAGESFNSAKMYAELRKKLQVFITVCRGLSEKARVSSRKMVDGISGDDFGFSDDSLIAQLLIKLDMSDYYCSHLT</sequence>
<keyword evidence="2 5" id="KW-0963">Cytoplasm</keyword>
<proteinExistence type="inferred from homology"/>
<evidence type="ECO:0000256" key="5">
    <source>
        <dbReference type="RuleBase" id="RU363050"/>
    </source>
</evidence>
<evidence type="ECO:0000259" key="6">
    <source>
        <dbReference type="Pfam" id="PF04130"/>
    </source>
</evidence>
<dbReference type="GO" id="GO:0000278">
    <property type="term" value="P:mitotic cell cycle"/>
    <property type="evidence" value="ECO:0007669"/>
    <property type="project" value="TreeGrafter"/>
</dbReference>
<organism evidence="8 9">
    <name type="scientific">Metarhizium rileyi (strain RCEF 4871)</name>
    <name type="common">Nomuraea rileyi</name>
    <dbReference type="NCBI Taxonomy" id="1649241"/>
    <lineage>
        <taxon>Eukaryota</taxon>
        <taxon>Fungi</taxon>
        <taxon>Dikarya</taxon>
        <taxon>Ascomycota</taxon>
        <taxon>Pezizomycotina</taxon>
        <taxon>Sordariomycetes</taxon>
        <taxon>Hypocreomycetidae</taxon>
        <taxon>Hypocreales</taxon>
        <taxon>Clavicipitaceae</taxon>
        <taxon>Metarhizium</taxon>
    </lineage>
</organism>
<feature type="domain" description="Gamma tubulin complex component protein N-terminal" evidence="7">
    <location>
        <begin position="171"/>
        <end position="422"/>
    </location>
</feature>
<evidence type="ECO:0000313" key="8">
    <source>
        <dbReference type="EMBL" id="TWU76483.1"/>
    </source>
</evidence>
<dbReference type="Pfam" id="PF17681">
    <property type="entry name" value="GCP_N_terminal"/>
    <property type="match status" value="1"/>
</dbReference>
<dbReference type="GO" id="GO:0051011">
    <property type="term" value="F:microtubule minus-end binding"/>
    <property type="evidence" value="ECO:0007669"/>
    <property type="project" value="TreeGrafter"/>
</dbReference>
<dbReference type="InterPro" id="IPR041470">
    <property type="entry name" value="GCP_N"/>
</dbReference>
<reference evidence="9" key="1">
    <citation type="submission" date="2018-12" db="EMBL/GenBank/DDBJ databases">
        <title>The complete genome of Metarhizium rileyi, a key fungal pathogen of Lepidoptera.</title>
        <authorList>
            <person name="Binneck E."/>
            <person name="Lastra C.C.L."/>
            <person name="Sosa-Gomez D.R."/>
        </authorList>
    </citation>
    <scope>NUCLEOTIDE SEQUENCE [LARGE SCALE GENOMIC DNA]</scope>
    <source>
        <strain evidence="9">Cep018-CH2</strain>
    </source>
</reference>
<comment type="subcellular location">
    <subcellularLocation>
        <location evidence="5">Cytoplasm</location>
        <location evidence="5">Cytoskeleton</location>
        <location evidence="5">Microtubule organizing center</location>
    </subcellularLocation>
</comment>